<feature type="region of interest" description="Disordered" evidence="5">
    <location>
        <begin position="158"/>
        <end position="189"/>
    </location>
</feature>
<dbReference type="EMBL" id="CP137313">
    <property type="protein sequence ID" value="WQF88595.1"/>
    <property type="molecule type" value="Genomic_DNA"/>
</dbReference>
<name>A0AAX4IZJ4_9PEZI</name>
<feature type="compositionally biased region" description="Basic and acidic residues" evidence="5">
    <location>
        <begin position="564"/>
        <end position="574"/>
    </location>
</feature>
<feature type="compositionally biased region" description="Polar residues" evidence="5">
    <location>
        <begin position="597"/>
        <end position="613"/>
    </location>
</feature>
<evidence type="ECO:0000256" key="1">
    <source>
        <dbReference type="ARBA" id="ARBA00004141"/>
    </source>
</evidence>
<dbReference type="PANTHER" id="PTHR23502">
    <property type="entry name" value="MAJOR FACILITATOR SUPERFAMILY"/>
    <property type="match status" value="1"/>
</dbReference>
<keyword evidence="2 6" id="KW-0812">Transmembrane</keyword>
<protein>
    <submittedName>
        <fullName evidence="7">MFS transporter superfamily</fullName>
    </submittedName>
</protein>
<keyword evidence="4 6" id="KW-0472">Membrane</keyword>
<dbReference type="Proteomes" id="UP001322277">
    <property type="component" value="Chromosome 9"/>
</dbReference>
<feature type="compositionally biased region" description="Basic and acidic residues" evidence="5">
    <location>
        <begin position="94"/>
        <end position="107"/>
    </location>
</feature>
<evidence type="ECO:0000256" key="6">
    <source>
        <dbReference type="SAM" id="Phobius"/>
    </source>
</evidence>
<dbReference type="PANTHER" id="PTHR23502:SF76">
    <property type="entry name" value="POLYAMINE TRANSPORT PROTEIN"/>
    <property type="match status" value="1"/>
</dbReference>
<feature type="compositionally biased region" description="Basic residues" evidence="5">
    <location>
        <begin position="662"/>
        <end position="673"/>
    </location>
</feature>
<feature type="transmembrane region" description="Helical" evidence="6">
    <location>
        <begin position="851"/>
        <end position="871"/>
    </location>
</feature>
<feature type="compositionally biased region" description="Low complexity" evidence="5">
    <location>
        <begin position="465"/>
        <end position="474"/>
    </location>
</feature>
<evidence type="ECO:0000256" key="4">
    <source>
        <dbReference type="ARBA" id="ARBA00023136"/>
    </source>
</evidence>
<feature type="compositionally biased region" description="Polar residues" evidence="5">
    <location>
        <begin position="706"/>
        <end position="730"/>
    </location>
</feature>
<dbReference type="GeneID" id="87950109"/>
<feature type="compositionally biased region" description="Polar residues" evidence="5">
    <location>
        <begin position="575"/>
        <end position="584"/>
    </location>
</feature>
<evidence type="ECO:0000256" key="3">
    <source>
        <dbReference type="ARBA" id="ARBA00022989"/>
    </source>
</evidence>
<dbReference type="InterPro" id="IPR036259">
    <property type="entry name" value="MFS_trans_sf"/>
</dbReference>
<feature type="region of interest" description="Disordered" evidence="5">
    <location>
        <begin position="90"/>
        <end position="131"/>
    </location>
</feature>
<feature type="region of interest" description="Disordered" evidence="5">
    <location>
        <begin position="662"/>
        <end position="766"/>
    </location>
</feature>
<dbReference type="GO" id="GO:0005886">
    <property type="term" value="C:plasma membrane"/>
    <property type="evidence" value="ECO:0007669"/>
    <property type="project" value="TreeGrafter"/>
</dbReference>
<accession>A0AAX4IZJ4</accession>
<feature type="region of interest" description="Disordered" evidence="5">
    <location>
        <begin position="274"/>
        <end position="294"/>
    </location>
</feature>
<feature type="compositionally biased region" description="Low complexity" evidence="5">
    <location>
        <begin position="280"/>
        <end position="294"/>
    </location>
</feature>
<comment type="subcellular location">
    <subcellularLocation>
        <location evidence="1">Membrane</location>
        <topology evidence="1">Multi-pass membrane protein</topology>
    </subcellularLocation>
</comment>
<dbReference type="GO" id="GO:0022857">
    <property type="term" value="F:transmembrane transporter activity"/>
    <property type="evidence" value="ECO:0007669"/>
    <property type="project" value="TreeGrafter"/>
</dbReference>
<gene>
    <name evidence="7" type="ORF">CDEST_13609</name>
</gene>
<evidence type="ECO:0000313" key="7">
    <source>
        <dbReference type="EMBL" id="WQF88595.1"/>
    </source>
</evidence>
<feature type="transmembrane region" description="Helical" evidence="6">
    <location>
        <begin position="883"/>
        <end position="903"/>
    </location>
</feature>
<feature type="transmembrane region" description="Helical" evidence="6">
    <location>
        <begin position="811"/>
        <end position="831"/>
    </location>
</feature>
<keyword evidence="8" id="KW-1185">Reference proteome</keyword>
<evidence type="ECO:0000256" key="5">
    <source>
        <dbReference type="SAM" id="MobiDB-lite"/>
    </source>
</evidence>
<feature type="compositionally biased region" description="Polar residues" evidence="5">
    <location>
        <begin position="1"/>
        <end position="14"/>
    </location>
</feature>
<feature type="region of interest" description="Disordered" evidence="5">
    <location>
        <begin position="451"/>
        <end position="474"/>
    </location>
</feature>
<feature type="compositionally biased region" description="Basic and acidic residues" evidence="5">
    <location>
        <begin position="180"/>
        <end position="189"/>
    </location>
</feature>
<dbReference type="AlphaFoldDB" id="A0AAX4IZJ4"/>
<reference evidence="8" key="1">
    <citation type="journal article" date="2023" name="bioRxiv">
        <title>Complete genome of the Medicago anthracnose fungus, Colletotrichum destructivum, reveals a mini-chromosome-like region within a core chromosome.</title>
        <authorList>
            <person name="Lapalu N."/>
            <person name="Simon A."/>
            <person name="Lu A."/>
            <person name="Plaumann P.-L."/>
            <person name="Amselem J."/>
            <person name="Pigne S."/>
            <person name="Auger A."/>
            <person name="Koch C."/>
            <person name="Dallery J.-F."/>
            <person name="O'Connell R.J."/>
        </authorList>
    </citation>
    <scope>NUCLEOTIDE SEQUENCE [LARGE SCALE GENOMIC DNA]</scope>
    <source>
        <strain evidence="8">CBS 520.97</strain>
    </source>
</reference>
<dbReference type="KEGG" id="cdet:87950109"/>
<keyword evidence="3 6" id="KW-1133">Transmembrane helix</keyword>
<feature type="compositionally biased region" description="Basic residues" evidence="5">
    <location>
        <begin position="685"/>
        <end position="700"/>
    </location>
</feature>
<proteinExistence type="predicted"/>
<feature type="compositionally biased region" description="Basic and acidic residues" evidence="5">
    <location>
        <begin position="451"/>
        <end position="464"/>
    </location>
</feature>
<evidence type="ECO:0000313" key="8">
    <source>
        <dbReference type="Proteomes" id="UP001322277"/>
    </source>
</evidence>
<feature type="region of interest" description="Disordered" evidence="5">
    <location>
        <begin position="1"/>
        <end position="28"/>
    </location>
</feature>
<sequence length="907" mass="100448">MSQARQTRSLTPPTEVQRLTDPKTSVYKQAALRRYSSAERLSENPSDILRSHSPDSLPTAVRIDFCCSSQEDLALNPQLLAKDPEMLSNFFHPTKADDNRQRERSDTTGDFEETPLPSLRPSMADMSSKKVEDDVASSFSATRSGAFRHALLQTSSGRPNVIDRDLPVPPILSRQASKNHRSDTQDDKGDYENRLKIAIPSRKYPYTQAHDNTFPFIDSRPSESMSNINPSFSRETVCVDPLLHPDESHIKAHHRGLLKGADFCDAGVPGQPIAQLPHASSSSSSSSSTSSEAAVVHARVRRAMTGDDLCLSTVEVTVPKHDGHSHATKIRPAFNLHTFHYPRGDQEQNSPLGVSKVRSFGPAKEHMLPERTILQSSVAADNNNNNNNNNDNNGSLAAIPVSKVRPFTQEPPQLNRHAGHQLVSKVRPFSEESFADSEKNREGYFAVGSDESAKEDVAKVDKSRSSATSRSRASTIDYKRTAQWIRQLLKNPETHTAKLTERPSKEKRTFYTALKDSPEHSPISRKMTRHTTLPPSDVEPSMFQNTFGELERLLHEALALASRAVDREEAKSPDSEQSPRNISNGVAPLTAPDDDTQQFSDINLTDNKVTTKPASKRAATLPNAARSNESNVDDLYRNISLTPQTAELENMLGQKIKLHRAVANTKRRHKSRSRQAAPVPERISSRKRSKSLKNTKRKLRPLPTDSDVTSMDGSNDSSDVKIANQSQTQNRSSRPTRPRVSTKRIPFMSHNTGENVLPERDPAGRPVHNSRGISLRGKSHVSLRGAQAFSLAKSKRRQPIARDWSPVRKRAIAAVACISTALIGMVIGIYAGLVPSLQYYILDTSHSIINGNVGCFLGMAIPTFFCWPLPLMHGRKPYITTSLVLTMPLLFPQALAVSAQRFYNLTG</sequence>
<feature type="region of interest" description="Disordered" evidence="5">
    <location>
        <begin position="516"/>
        <end position="539"/>
    </location>
</feature>
<organism evidence="7 8">
    <name type="scientific">Colletotrichum destructivum</name>
    <dbReference type="NCBI Taxonomy" id="34406"/>
    <lineage>
        <taxon>Eukaryota</taxon>
        <taxon>Fungi</taxon>
        <taxon>Dikarya</taxon>
        <taxon>Ascomycota</taxon>
        <taxon>Pezizomycotina</taxon>
        <taxon>Sordariomycetes</taxon>
        <taxon>Hypocreomycetidae</taxon>
        <taxon>Glomerellales</taxon>
        <taxon>Glomerellaceae</taxon>
        <taxon>Colletotrichum</taxon>
        <taxon>Colletotrichum destructivum species complex</taxon>
    </lineage>
</organism>
<dbReference type="RefSeq" id="XP_062785816.1">
    <property type="nucleotide sequence ID" value="XM_062929765.1"/>
</dbReference>
<evidence type="ECO:0000256" key="2">
    <source>
        <dbReference type="ARBA" id="ARBA00022692"/>
    </source>
</evidence>
<feature type="region of interest" description="Disordered" evidence="5">
    <location>
        <begin position="564"/>
        <end position="629"/>
    </location>
</feature>
<dbReference type="SUPFAM" id="SSF103473">
    <property type="entry name" value="MFS general substrate transporter"/>
    <property type="match status" value="1"/>
</dbReference>